<keyword evidence="2" id="KW-0479">Metal-binding</keyword>
<dbReference type="SMART" id="SM00906">
    <property type="entry name" value="Fungal_trans"/>
    <property type="match status" value="1"/>
</dbReference>
<dbReference type="PANTHER" id="PTHR46910">
    <property type="entry name" value="TRANSCRIPTION FACTOR PDR1"/>
    <property type="match status" value="1"/>
</dbReference>
<feature type="domain" description="Zn(2)-C6 fungal-type" evidence="7">
    <location>
        <begin position="21"/>
        <end position="51"/>
    </location>
</feature>
<dbReference type="SMART" id="SM00066">
    <property type="entry name" value="GAL4"/>
    <property type="match status" value="1"/>
</dbReference>
<evidence type="ECO:0000256" key="2">
    <source>
        <dbReference type="ARBA" id="ARBA00022723"/>
    </source>
</evidence>
<dbReference type="Pfam" id="PF04082">
    <property type="entry name" value="Fungal_trans"/>
    <property type="match status" value="1"/>
</dbReference>
<dbReference type="InterPro" id="IPR007219">
    <property type="entry name" value="XnlR_reg_dom"/>
</dbReference>
<dbReference type="Proteomes" id="UP000054342">
    <property type="component" value="Unassembled WGS sequence"/>
</dbReference>
<evidence type="ECO:0000259" key="7">
    <source>
        <dbReference type="PROSITE" id="PS50048"/>
    </source>
</evidence>
<keyword evidence="9" id="KW-1185">Reference proteome</keyword>
<keyword evidence="4" id="KW-0238">DNA-binding</keyword>
<dbReference type="AlphaFoldDB" id="A0A0D2CTP0"/>
<dbReference type="PANTHER" id="PTHR46910:SF3">
    <property type="entry name" value="HALOTOLERANCE PROTEIN 9-RELATED"/>
    <property type="match status" value="1"/>
</dbReference>
<dbReference type="GeneID" id="25330895"/>
<accession>A0A0D2CTP0</accession>
<gene>
    <name evidence="8" type="ORF">PV05_08987</name>
</gene>
<dbReference type="Pfam" id="PF00172">
    <property type="entry name" value="Zn_clus"/>
    <property type="match status" value="1"/>
</dbReference>
<dbReference type="PROSITE" id="PS00463">
    <property type="entry name" value="ZN2_CY6_FUNGAL_1"/>
    <property type="match status" value="1"/>
</dbReference>
<dbReference type="HOGENOM" id="CLU_008511_2_2_1"/>
<dbReference type="GO" id="GO:0008270">
    <property type="term" value="F:zinc ion binding"/>
    <property type="evidence" value="ECO:0007669"/>
    <property type="project" value="InterPro"/>
</dbReference>
<proteinExistence type="predicted"/>
<dbReference type="OrthoDB" id="4120672at2759"/>
<evidence type="ECO:0000256" key="6">
    <source>
        <dbReference type="ARBA" id="ARBA00023242"/>
    </source>
</evidence>
<dbReference type="SUPFAM" id="SSF57701">
    <property type="entry name" value="Zn2/Cys6 DNA-binding domain"/>
    <property type="match status" value="1"/>
</dbReference>
<dbReference type="InterPro" id="IPR036864">
    <property type="entry name" value="Zn2-C6_fun-type_DNA-bd_sf"/>
</dbReference>
<evidence type="ECO:0000256" key="5">
    <source>
        <dbReference type="ARBA" id="ARBA00023163"/>
    </source>
</evidence>
<keyword evidence="6" id="KW-0539">Nucleus</keyword>
<evidence type="ECO:0000256" key="4">
    <source>
        <dbReference type="ARBA" id="ARBA00023125"/>
    </source>
</evidence>
<sequence>MEYPYSQLYDGGVDRLRSGQACLTCRKRKNKCDGSRPACAFCNKKGLRCIYSNAGKHTAIDRGYVETLETTVRLLEQELRKAGGQSSVDVLTIRPQNDEALVQDFHRQNPQPRARPTRVETAQPIAPDVDRTSLEKDHDLIKIIKYGEVSIHSALADFGVAPSGTSPSDTTTEMPNSDMSFRDADADIREENFPLDDNSFALPPRTLAYRLVDLFFDNVAPILPLVHEPTFRKDLDALYEHDKSGSIAFRSLINVVFAYGCDYLDLELTRTYELSQDFHERATDLILLVCYELASLEVVQALLLVTLHLNSSMQFHRMWINTGLLVRTAQALNLHLDPSDWNISMIEKELRKRLWWSIYSLDRFISLKHCRPPALNIEAGHSVTPAVADDDQILPTHIAKSTDPKRPPSQLHFFNCLMQLIQISETALSSKSANNPWVLPKKKDNNLTKTDPRNVIYTQMAVALDQESKLAVWLEQLPEHLHFDFENTDPKLRRQQRSLQARYLHTRLMIHRMNMLAAAGPGKGQVLTQFNDSFLQSILTASIQQCIDCSCELASLVKEYYVQNSLGPWWLLLQFIFTTLATLFAVRARSHLVQDLDDNKIGNAINQAMSLLQSFGDINPTLTQCRRYFESMMPWAMDRSGNLGSQNLRASRPPIEIPFQQPPFAHPRMVTQAMQQRPSSSVPSSMEFQARDVSLFNMDQAMTDYSAELFSDSTFGSFNFGALDPIFQL</sequence>
<organism evidence="8 9">
    <name type="scientific">Exophiala xenobiotica</name>
    <dbReference type="NCBI Taxonomy" id="348802"/>
    <lineage>
        <taxon>Eukaryota</taxon>
        <taxon>Fungi</taxon>
        <taxon>Dikarya</taxon>
        <taxon>Ascomycota</taxon>
        <taxon>Pezizomycotina</taxon>
        <taxon>Eurotiomycetes</taxon>
        <taxon>Chaetothyriomycetidae</taxon>
        <taxon>Chaetothyriales</taxon>
        <taxon>Herpotrichiellaceae</taxon>
        <taxon>Exophiala</taxon>
    </lineage>
</organism>
<evidence type="ECO:0000313" key="9">
    <source>
        <dbReference type="Proteomes" id="UP000054342"/>
    </source>
</evidence>
<evidence type="ECO:0000313" key="8">
    <source>
        <dbReference type="EMBL" id="KIW53412.1"/>
    </source>
</evidence>
<dbReference type="InterPro" id="IPR001138">
    <property type="entry name" value="Zn2Cys6_DnaBD"/>
</dbReference>
<evidence type="ECO:0000256" key="1">
    <source>
        <dbReference type="ARBA" id="ARBA00004123"/>
    </source>
</evidence>
<reference evidence="8 9" key="1">
    <citation type="submission" date="2015-01" db="EMBL/GenBank/DDBJ databases">
        <title>The Genome Sequence of Exophiala xenobiotica CBS118157.</title>
        <authorList>
            <consortium name="The Broad Institute Genomics Platform"/>
            <person name="Cuomo C."/>
            <person name="de Hoog S."/>
            <person name="Gorbushina A."/>
            <person name="Stielow B."/>
            <person name="Teixiera M."/>
            <person name="Abouelleil A."/>
            <person name="Chapman S.B."/>
            <person name="Priest M."/>
            <person name="Young S.K."/>
            <person name="Wortman J."/>
            <person name="Nusbaum C."/>
            <person name="Birren B."/>
        </authorList>
    </citation>
    <scope>NUCLEOTIDE SEQUENCE [LARGE SCALE GENOMIC DNA]</scope>
    <source>
        <strain evidence="8 9">CBS 118157</strain>
    </source>
</reference>
<keyword evidence="5" id="KW-0804">Transcription</keyword>
<dbReference type="GO" id="GO:0005634">
    <property type="term" value="C:nucleus"/>
    <property type="evidence" value="ECO:0007669"/>
    <property type="project" value="UniProtKB-SubCell"/>
</dbReference>
<dbReference type="Gene3D" id="4.10.240.10">
    <property type="entry name" value="Zn(2)-C6 fungal-type DNA-binding domain"/>
    <property type="match status" value="1"/>
</dbReference>
<keyword evidence="3" id="KW-0805">Transcription regulation</keyword>
<dbReference type="CDD" id="cd00067">
    <property type="entry name" value="GAL4"/>
    <property type="match status" value="1"/>
</dbReference>
<name>A0A0D2CTP0_9EURO</name>
<protein>
    <recommendedName>
        <fullName evidence="7">Zn(2)-C6 fungal-type domain-containing protein</fullName>
    </recommendedName>
</protein>
<dbReference type="GO" id="GO:0000981">
    <property type="term" value="F:DNA-binding transcription factor activity, RNA polymerase II-specific"/>
    <property type="evidence" value="ECO:0007669"/>
    <property type="project" value="InterPro"/>
</dbReference>
<dbReference type="EMBL" id="KN847321">
    <property type="protein sequence ID" value="KIW53412.1"/>
    <property type="molecule type" value="Genomic_DNA"/>
</dbReference>
<dbReference type="GO" id="GO:0003677">
    <property type="term" value="F:DNA binding"/>
    <property type="evidence" value="ECO:0007669"/>
    <property type="project" value="UniProtKB-KW"/>
</dbReference>
<dbReference type="GO" id="GO:0006351">
    <property type="term" value="P:DNA-templated transcription"/>
    <property type="evidence" value="ECO:0007669"/>
    <property type="project" value="InterPro"/>
</dbReference>
<dbReference type="CDD" id="cd12148">
    <property type="entry name" value="fungal_TF_MHR"/>
    <property type="match status" value="1"/>
</dbReference>
<dbReference type="InterPro" id="IPR050987">
    <property type="entry name" value="AtrR-like"/>
</dbReference>
<comment type="subcellular location">
    <subcellularLocation>
        <location evidence="1">Nucleus</location>
    </subcellularLocation>
</comment>
<dbReference type="RefSeq" id="XP_013313996.1">
    <property type="nucleotide sequence ID" value="XM_013458542.1"/>
</dbReference>
<dbReference type="PROSITE" id="PS50048">
    <property type="entry name" value="ZN2_CY6_FUNGAL_2"/>
    <property type="match status" value="1"/>
</dbReference>
<evidence type="ECO:0000256" key="3">
    <source>
        <dbReference type="ARBA" id="ARBA00023015"/>
    </source>
</evidence>